<gene>
    <name evidence="1" type="ORF">DFR75_103401</name>
</gene>
<dbReference type="EMBL" id="SNXK01000003">
    <property type="protein sequence ID" value="TDP38744.1"/>
    <property type="molecule type" value="Genomic_DNA"/>
</dbReference>
<comment type="caution">
    <text evidence="1">The sequence shown here is derived from an EMBL/GenBank/DDBJ whole genome shotgun (WGS) entry which is preliminary data.</text>
</comment>
<dbReference type="Proteomes" id="UP000295087">
    <property type="component" value="Unassembled WGS sequence"/>
</dbReference>
<accession>A0A4R6PJZ8</accession>
<protein>
    <recommendedName>
        <fullName evidence="3">Excisionase family DNA binding protein</fullName>
    </recommendedName>
</protein>
<evidence type="ECO:0000313" key="1">
    <source>
        <dbReference type="EMBL" id="TDP38744.1"/>
    </source>
</evidence>
<reference evidence="1 2" key="1">
    <citation type="submission" date="2019-03" db="EMBL/GenBank/DDBJ databases">
        <title>Genomic Encyclopedia of Type Strains, Phase IV (KMG-IV): sequencing the most valuable type-strain genomes for metagenomic binning, comparative biology and taxonomic classification.</title>
        <authorList>
            <person name="Goeker M."/>
        </authorList>
    </citation>
    <scope>NUCLEOTIDE SEQUENCE [LARGE SCALE GENOMIC DNA]</scope>
    <source>
        <strain evidence="1 2">DSM 44496</strain>
    </source>
</reference>
<evidence type="ECO:0008006" key="3">
    <source>
        <dbReference type="Google" id="ProtNLM"/>
    </source>
</evidence>
<dbReference type="RefSeq" id="WP_208115351.1">
    <property type="nucleotide sequence ID" value="NZ_SNXK01000003.1"/>
</dbReference>
<organism evidence="1 2">
    <name type="scientific">Nocardia ignorata</name>
    <dbReference type="NCBI Taxonomy" id="145285"/>
    <lineage>
        <taxon>Bacteria</taxon>
        <taxon>Bacillati</taxon>
        <taxon>Actinomycetota</taxon>
        <taxon>Actinomycetes</taxon>
        <taxon>Mycobacteriales</taxon>
        <taxon>Nocardiaceae</taxon>
        <taxon>Nocardia</taxon>
    </lineage>
</organism>
<dbReference type="AlphaFoldDB" id="A0A4R6PJZ8"/>
<name>A0A4R6PJZ8_NOCIG</name>
<sequence length="69" mass="7290">MNTGESSTGPVLIGLRDAGVLAGGVHPTTVRRWTKAGLLQAFQVGPRLIKVDRAEVLALKRPLVEDGAK</sequence>
<evidence type="ECO:0000313" key="2">
    <source>
        <dbReference type="Proteomes" id="UP000295087"/>
    </source>
</evidence>
<proteinExistence type="predicted"/>
<keyword evidence="2" id="KW-1185">Reference proteome</keyword>